<protein>
    <submittedName>
        <fullName evidence="1">Uncharacterized protein</fullName>
    </submittedName>
</protein>
<dbReference type="Proteomes" id="UP001162992">
    <property type="component" value="Chromosome 3"/>
</dbReference>
<dbReference type="EMBL" id="CM055094">
    <property type="protein sequence ID" value="KAJ7561823.1"/>
    <property type="molecule type" value="Genomic_DNA"/>
</dbReference>
<evidence type="ECO:0000313" key="1">
    <source>
        <dbReference type="EMBL" id="KAJ7561823.1"/>
    </source>
</evidence>
<sequence>MDLINFGEKLLQTVRSRRSLSILSGSSFSDRPEVPARAAAAAAVARSLAALPPHERLTLPTTSGGSPSVYGNTSHRQEIEDLDEDFFEQEFDPVRHLLEQLPKEDFDQKFLDVKIGQRFLQLDAITERLSRQVMEHHEEMVEGMQLVTELEKDLQVTNIICKNGRRHLASAMHEVSQDLVVTANVKKKQILLDMLPYLERIQQAVDIKSRLDVIVDEGNYGRALHMCSECLQVLDECVELSAIQDMNHNIEEWLQKTIEKVDGVLLDVCRKFDAKRYLTVIDAYAMIDDVASLIEKIQNCFAQIVVSETHAVLNSHLCEGEDPQLTKKKTRLPYNDLCLQLPESKFKSCLYNMLEVLYDILCSYYAMMTWKHSFQSPGSSASSDVLSNLSLNGKHQRSRSHGSLTITRNEPPTSYTVSRFSLEVSSAKSNSSAHQVTLNSGLANQRNSGTSLEQSLFEGRLYRQNGAEMGSNVRGQVPEGGELRQGNSENGDTGFLPDGLASQLRADTIANVGRALEKGRKTLWELAARRVSALLSSDEISKSSTQHFLQSLDCMNKFILAGEAFCGAEAISLRAKLIKQSDKYFGSFHRQNLEVVRLMLEKETWKELPGDALKMLNIVGLTGNGAPIFGGSSGIVNPKSITKSITSGSLLHTFQSATGRSGEKGMQQTGFLQWLERGNPFSERRTHNSASKAGVEKSLDDKLERATWDAQPVPELHGSNLVKENNSSGTLSNENSRDPEEDENEDLLADFIDEDSQQPSRLYSSVRSELSASGSINKQLSGYDDLLTLTGSSIAVLRSMDRYARLMQILQTISLEVFKGFCQLFELYFFTVFKIFGHREAFSSAKGQFDGSPLLTARLRATLVRVSQQLEEQRAKLPSAENAPTSLTTTASSIVSDVSSLVSGQTFIASTNSTSHNLSIKDHTIAIESLLSLVQILKRSQSHLQAILPQNAWTFLEQFYLRTVDAVPDLKEHVYKTLARLLLNIGGYVDRVANAKWELKDLGMEHNGYIDLLLGEYKQYTNKLGHAGISKEVQDLLMEYGVDTIAEVLVEGLSRVKRCNNEGRALMSLDLQVLINGLQHLAPARMRTNLQIVEVYIKAFYLPETEYLHWIRAHPEYTKPQLIGLINLVASTNNWKRKTRLELMEKIENGDL</sequence>
<proteinExistence type="predicted"/>
<name>A0ACC2E5H0_DIPCM</name>
<evidence type="ECO:0000313" key="2">
    <source>
        <dbReference type="Proteomes" id="UP001162992"/>
    </source>
</evidence>
<accession>A0ACC2E5H0</accession>
<comment type="caution">
    <text evidence="1">The sequence shown here is derived from an EMBL/GenBank/DDBJ whole genome shotgun (WGS) entry which is preliminary data.</text>
</comment>
<gene>
    <name evidence="1" type="ORF">O6H91_03G042700</name>
</gene>
<reference evidence="2" key="1">
    <citation type="journal article" date="2024" name="Proc. Natl. Acad. Sci. U.S.A.">
        <title>Extraordinary preservation of gene collinearity over three hundred million years revealed in homosporous lycophytes.</title>
        <authorList>
            <person name="Li C."/>
            <person name="Wickell D."/>
            <person name="Kuo L.Y."/>
            <person name="Chen X."/>
            <person name="Nie B."/>
            <person name="Liao X."/>
            <person name="Peng D."/>
            <person name="Ji J."/>
            <person name="Jenkins J."/>
            <person name="Williams M."/>
            <person name="Shu S."/>
            <person name="Plott C."/>
            <person name="Barry K."/>
            <person name="Rajasekar S."/>
            <person name="Grimwood J."/>
            <person name="Han X."/>
            <person name="Sun S."/>
            <person name="Hou Z."/>
            <person name="He W."/>
            <person name="Dai G."/>
            <person name="Sun C."/>
            <person name="Schmutz J."/>
            <person name="Leebens-Mack J.H."/>
            <person name="Li F.W."/>
            <person name="Wang L."/>
        </authorList>
    </citation>
    <scope>NUCLEOTIDE SEQUENCE [LARGE SCALE GENOMIC DNA]</scope>
    <source>
        <strain evidence="2">cv. PW_Plant_1</strain>
    </source>
</reference>
<organism evidence="1 2">
    <name type="scientific">Diphasiastrum complanatum</name>
    <name type="common">Issler's clubmoss</name>
    <name type="synonym">Lycopodium complanatum</name>
    <dbReference type="NCBI Taxonomy" id="34168"/>
    <lineage>
        <taxon>Eukaryota</taxon>
        <taxon>Viridiplantae</taxon>
        <taxon>Streptophyta</taxon>
        <taxon>Embryophyta</taxon>
        <taxon>Tracheophyta</taxon>
        <taxon>Lycopodiopsida</taxon>
        <taxon>Lycopodiales</taxon>
        <taxon>Lycopodiaceae</taxon>
        <taxon>Lycopodioideae</taxon>
        <taxon>Diphasiastrum</taxon>
    </lineage>
</organism>
<keyword evidence="2" id="KW-1185">Reference proteome</keyword>